<name>A0A165V4Y3_9AGAM</name>
<evidence type="ECO:0000313" key="1">
    <source>
        <dbReference type="EMBL" id="KZT29162.1"/>
    </source>
</evidence>
<gene>
    <name evidence="1" type="ORF">NEOLEDRAFT_1128748</name>
</gene>
<keyword evidence="2" id="KW-1185">Reference proteome</keyword>
<dbReference type="AlphaFoldDB" id="A0A165V4Y3"/>
<reference evidence="1 2" key="1">
    <citation type="journal article" date="2016" name="Mol. Biol. Evol.">
        <title>Comparative Genomics of Early-Diverging Mushroom-Forming Fungi Provides Insights into the Origins of Lignocellulose Decay Capabilities.</title>
        <authorList>
            <person name="Nagy L.G."/>
            <person name="Riley R."/>
            <person name="Tritt A."/>
            <person name="Adam C."/>
            <person name="Daum C."/>
            <person name="Floudas D."/>
            <person name="Sun H."/>
            <person name="Yadav J.S."/>
            <person name="Pangilinan J."/>
            <person name="Larsson K.H."/>
            <person name="Matsuura K."/>
            <person name="Barry K."/>
            <person name="Labutti K."/>
            <person name="Kuo R."/>
            <person name="Ohm R.A."/>
            <person name="Bhattacharya S.S."/>
            <person name="Shirouzu T."/>
            <person name="Yoshinaga Y."/>
            <person name="Martin F.M."/>
            <person name="Grigoriev I.V."/>
            <person name="Hibbett D.S."/>
        </authorList>
    </citation>
    <scope>NUCLEOTIDE SEQUENCE [LARGE SCALE GENOMIC DNA]</scope>
    <source>
        <strain evidence="1 2">HHB14362 ss-1</strain>
    </source>
</reference>
<sequence length="99" mass="10932">MASRSRLCGSSKYQHKRFLGISLGSDSYFRRRSFLESFLVTASTYFDRLLKVGALLSHLGEPTAVLTVSNARALLPITAPWAFGCEELPSCIVESLDDT</sequence>
<accession>A0A165V4Y3</accession>
<protein>
    <submittedName>
        <fullName evidence="1">Uncharacterized protein</fullName>
    </submittedName>
</protein>
<dbReference type="InParanoid" id="A0A165V4Y3"/>
<proteinExistence type="predicted"/>
<evidence type="ECO:0000313" key="2">
    <source>
        <dbReference type="Proteomes" id="UP000076761"/>
    </source>
</evidence>
<dbReference type="EMBL" id="KV425555">
    <property type="protein sequence ID" value="KZT29162.1"/>
    <property type="molecule type" value="Genomic_DNA"/>
</dbReference>
<dbReference type="Proteomes" id="UP000076761">
    <property type="component" value="Unassembled WGS sequence"/>
</dbReference>
<organism evidence="1 2">
    <name type="scientific">Neolentinus lepideus HHB14362 ss-1</name>
    <dbReference type="NCBI Taxonomy" id="1314782"/>
    <lineage>
        <taxon>Eukaryota</taxon>
        <taxon>Fungi</taxon>
        <taxon>Dikarya</taxon>
        <taxon>Basidiomycota</taxon>
        <taxon>Agaricomycotina</taxon>
        <taxon>Agaricomycetes</taxon>
        <taxon>Gloeophyllales</taxon>
        <taxon>Gloeophyllaceae</taxon>
        <taxon>Neolentinus</taxon>
    </lineage>
</organism>